<feature type="compositionally biased region" description="Low complexity" evidence="1">
    <location>
        <begin position="318"/>
        <end position="332"/>
    </location>
</feature>
<feature type="region of interest" description="Disordered" evidence="1">
    <location>
        <begin position="278"/>
        <end position="345"/>
    </location>
</feature>
<sequence length="832" mass="93363">MSEKRRLSDANEAGSQRPSTPESRLTADVAALSLQATPKSQGSGSFTASGGFTSTRVQEVWPWIAGDIEKHDTCSFDTVLEYLLGRVHKGSTPPGCLEKVLQAVLPIANSAKVRQGLEKYRKAVSVEAERYAPFVGTFNDALAQQLKNLSIPGEDFLPANQLDVLFCRNAEKTVTSDYTSPSGELLRTVRKPDLILTTIHAACRCYDIESGAGRVFEAATRQPPDNFTWHDILSFVEMKIYSKIALSALPSKYGTSLECQYDTIRDVYSRCATPLLKTPEQVPASGNPAKRVKKEHNVHSDELRLRTLRSRANAAQQTSTGPSPSGSGAEPTLSPSIAESQKVVESERAPPAIQCAIYGAEMLSRAPVVPCAMGMLVQDDVVHVWIYDREGGIQSMGLNFLTDLPRFLVLLFAMQRLRLKDWGFIEKYDLGAIAALGETEPRKPPSPVKVDQFYIDTAVSIHRSLSLKGRGTYVVRARHARPPHGQSPHFVAKFSWADCSRLPERELVQRGIDRAAGNEAVTKHMPYIAHSFELRECTTRTVRAALGIPPKHRLRPDKSEGAEVYRILRVTIVEWMEHLSTLSNERFLRGWFQALIAHYHNWRNGVQHRDISLGNLMRRGKDEDPVCAVLNDWDLGNDAEDPNLTHTGFEVTGTVPFMAIDLLTQEALDGKVAILYRHDLEALIWVLIWAVCCYDDGKMVHTVPRGIYNWNVRDPLSCGEKKHRFLTRREPIQPASDNWGEGLKLASLLRGFLWDQMAKTVKDFYQVVHQQAWLQGSGPGFSHQTMPREEDDPERVWYEFWAHLKRFKEVVPCIADFMPEDLRKAGDADEKQ</sequence>
<reference evidence="3" key="1">
    <citation type="submission" date="2022-11" db="EMBL/GenBank/DDBJ databases">
        <title>Genome Sequence of Cubamyces cubensis.</title>
        <authorList>
            <person name="Buettner E."/>
        </authorList>
    </citation>
    <scope>NUCLEOTIDE SEQUENCE</scope>
    <source>
        <strain evidence="3">MPL-01</strain>
    </source>
</reference>
<accession>A0AAD7X6S1</accession>
<protein>
    <recommendedName>
        <fullName evidence="2">Fungal-type protein kinase domain-containing protein</fullName>
    </recommendedName>
</protein>
<dbReference type="Proteomes" id="UP001215151">
    <property type="component" value="Unassembled WGS sequence"/>
</dbReference>
<dbReference type="PANTHER" id="PTHR38248">
    <property type="entry name" value="FUNK1 6"/>
    <property type="match status" value="1"/>
</dbReference>
<evidence type="ECO:0000256" key="1">
    <source>
        <dbReference type="SAM" id="MobiDB-lite"/>
    </source>
</evidence>
<feature type="compositionally biased region" description="Basic and acidic residues" evidence="1">
    <location>
        <begin position="295"/>
        <end position="305"/>
    </location>
</feature>
<dbReference type="PANTHER" id="PTHR38248:SF2">
    <property type="entry name" value="FUNK1 11"/>
    <property type="match status" value="1"/>
</dbReference>
<dbReference type="EMBL" id="JAPEVG010000472">
    <property type="protein sequence ID" value="KAJ8462362.1"/>
    <property type="molecule type" value="Genomic_DNA"/>
</dbReference>
<dbReference type="Pfam" id="PF17667">
    <property type="entry name" value="Pkinase_fungal"/>
    <property type="match status" value="1"/>
</dbReference>
<feature type="region of interest" description="Disordered" evidence="1">
    <location>
        <begin position="1"/>
        <end position="24"/>
    </location>
</feature>
<comment type="caution">
    <text evidence="3">The sequence shown here is derived from an EMBL/GenBank/DDBJ whole genome shotgun (WGS) entry which is preliminary data.</text>
</comment>
<dbReference type="InterPro" id="IPR040976">
    <property type="entry name" value="Pkinase_fungal"/>
</dbReference>
<evidence type="ECO:0000313" key="4">
    <source>
        <dbReference type="Proteomes" id="UP001215151"/>
    </source>
</evidence>
<keyword evidence="4" id="KW-1185">Reference proteome</keyword>
<proteinExistence type="predicted"/>
<feature type="compositionally biased region" description="Polar residues" evidence="1">
    <location>
        <begin position="13"/>
        <end position="23"/>
    </location>
</feature>
<evidence type="ECO:0000313" key="3">
    <source>
        <dbReference type="EMBL" id="KAJ8462362.1"/>
    </source>
</evidence>
<name>A0AAD7X6S1_9APHY</name>
<dbReference type="AlphaFoldDB" id="A0AAD7X6S1"/>
<dbReference type="SUPFAM" id="SSF56112">
    <property type="entry name" value="Protein kinase-like (PK-like)"/>
    <property type="match status" value="1"/>
</dbReference>
<feature type="domain" description="Fungal-type protein kinase" evidence="2">
    <location>
        <begin position="370"/>
        <end position="690"/>
    </location>
</feature>
<dbReference type="InterPro" id="IPR011009">
    <property type="entry name" value="Kinase-like_dom_sf"/>
</dbReference>
<gene>
    <name evidence="3" type="ORF">ONZ51_g10953</name>
</gene>
<dbReference type="Gene3D" id="1.10.510.10">
    <property type="entry name" value="Transferase(Phosphotransferase) domain 1"/>
    <property type="match status" value="1"/>
</dbReference>
<evidence type="ECO:0000259" key="2">
    <source>
        <dbReference type="Pfam" id="PF17667"/>
    </source>
</evidence>
<organism evidence="3 4">
    <name type="scientific">Trametes cubensis</name>
    <dbReference type="NCBI Taxonomy" id="1111947"/>
    <lineage>
        <taxon>Eukaryota</taxon>
        <taxon>Fungi</taxon>
        <taxon>Dikarya</taxon>
        <taxon>Basidiomycota</taxon>
        <taxon>Agaricomycotina</taxon>
        <taxon>Agaricomycetes</taxon>
        <taxon>Polyporales</taxon>
        <taxon>Polyporaceae</taxon>
        <taxon>Trametes</taxon>
    </lineage>
</organism>